<dbReference type="Proteomes" id="UP000198775">
    <property type="component" value="Unassembled WGS sequence"/>
</dbReference>
<accession>A0A1H8D9U9</accession>
<feature type="transmembrane region" description="Helical" evidence="1">
    <location>
        <begin position="12"/>
        <end position="31"/>
    </location>
</feature>
<protein>
    <submittedName>
        <fullName evidence="2">Uncharacterized protein</fullName>
    </submittedName>
</protein>
<evidence type="ECO:0000313" key="3">
    <source>
        <dbReference type="Proteomes" id="UP000198775"/>
    </source>
</evidence>
<keyword evidence="3" id="KW-1185">Reference proteome</keyword>
<keyword evidence="1" id="KW-1133">Transmembrane helix</keyword>
<dbReference type="EMBL" id="FOCX01000001">
    <property type="protein sequence ID" value="SEN04063.1"/>
    <property type="molecule type" value="Genomic_DNA"/>
</dbReference>
<dbReference type="AlphaFoldDB" id="A0A1H8D9U9"/>
<keyword evidence="1" id="KW-0812">Transmembrane</keyword>
<proteinExistence type="predicted"/>
<name>A0A1H8D9U9_9EURY</name>
<reference evidence="3" key="1">
    <citation type="submission" date="2016-10" db="EMBL/GenBank/DDBJ databases">
        <authorList>
            <person name="Varghese N."/>
            <person name="Submissions S."/>
        </authorList>
    </citation>
    <scope>NUCLEOTIDE SEQUENCE [LARGE SCALE GENOMIC DNA]</scope>
    <source>
        <strain evidence="3">IBRC-M 10043</strain>
    </source>
</reference>
<gene>
    <name evidence="2" type="ORF">SAMN05216388_1001224</name>
</gene>
<evidence type="ECO:0000313" key="2">
    <source>
        <dbReference type="EMBL" id="SEN04063.1"/>
    </source>
</evidence>
<keyword evidence="1" id="KW-0472">Membrane</keyword>
<dbReference type="RefSeq" id="WP_092656750.1">
    <property type="nucleotide sequence ID" value="NZ_FOCX01000001.1"/>
</dbReference>
<sequence>MSEWTDLLLQVFPPVQALLFIVLSGGGYLAFRSISKQVERTREDLAGRIDAVQGRVRRLEDSHIPDHPDYQRRAQSDD</sequence>
<evidence type="ECO:0000256" key="1">
    <source>
        <dbReference type="SAM" id="Phobius"/>
    </source>
</evidence>
<organism evidence="2 3">
    <name type="scientific">Halorientalis persicus</name>
    <dbReference type="NCBI Taxonomy" id="1367881"/>
    <lineage>
        <taxon>Archaea</taxon>
        <taxon>Methanobacteriati</taxon>
        <taxon>Methanobacteriota</taxon>
        <taxon>Stenosarchaea group</taxon>
        <taxon>Halobacteria</taxon>
        <taxon>Halobacteriales</taxon>
        <taxon>Haloarculaceae</taxon>
        <taxon>Halorientalis</taxon>
    </lineage>
</organism>